<name>A0A8J2UDS6_9BACT</name>
<evidence type="ECO:0000313" key="2">
    <source>
        <dbReference type="Proteomes" id="UP000607559"/>
    </source>
</evidence>
<reference evidence="1" key="2">
    <citation type="submission" date="2020-09" db="EMBL/GenBank/DDBJ databases">
        <authorList>
            <person name="Sun Q."/>
            <person name="Zhou Y."/>
        </authorList>
    </citation>
    <scope>NUCLEOTIDE SEQUENCE</scope>
    <source>
        <strain evidence="1">CGMCC 1.15448</strain>
    </source>
</reference>
<dbReference type="NCBIfam" id="NF041635">
    <property type="entry name" value="STM3941_fam"/>
    <property type="match status" value="1"/>
</dbReference>
<protein>
    <submittedName>
        <fullName evidence="1">Uncharacterized protein</fullName>
    </submittedName>
</protein>
<comment type="caution">
    <text evidence="1">The sequence shown here is derived from an EMBL/GenBank/DDBJ whole genome shotgun (WGS) entry which is preliminary data.</text>
</comment>
<reference evidence="1" key="1">
    <citation type="journal article" date="2014" name="Int. J. Syst. Evol. Microbiol.">
        <title>Complete genome sequence of Corynebacterium casei LMG S-19264T (=DSM 44701T), isolated from a smear-ripened cheese.</title>
        <authorList>
            <consortium name="US DOE Joint Genome Institute (JGI-PGF)"/>
            <person name="Walter F."/>
            <person name="Albersmeier A."/>
            <person name="Kalinowski J."/>
            <person name="Ruckert C."/>
        </authorList>
    </citation>
    <scope>NUCLEOTIDE SEQUENCE</scope>
    <source>
        <strain evidence="1">CGMCC 1.15448</strain>
    </source>
</reference>
<evidence type="ECO:0000313" key="1">
    <source>
        <dbReference type="EMBL" id="GGB03921.1"/>
    </source>
</evidence>
<organism evidence="1 2">
    <name type="scientific">Puia dinghuensis</name>
    <dbReference type="NCBI Taxonomy" id="1792502"/>
    <lineage>
        <taxon>Bacteria</taxon>
        <taxon>Pseudomonadati</taxon>
        <taxon>Bacteroidota</taxon>
        <taxon>Chitinophagia</taxon>
        <taxon>Chitinophagales</taxon>
        <taxon>Chitinophagaceae</taxon>
        <taxon>Puia</taxon>
    </lineage>
</organism>
<dbReference type="AlphaFoldDB" id="A0A8J2UDS6"/>
<gene>
    <name evidence="1" type="ORF">GCM10011511_29070</name>
</gene>
<sequence length="145" mass="16572">MPTNETIILFSKRKLTKLLFFSVGYGLLGLRQIVKKRPGLVIDKTGFTDYSSGLAAGHVSWSDVRGIKIVSLPGHKQRYIAIILKNPHAYLERQSSALKRKAMTLNLRKYGSPVQLSDTSLRCTFDELHYHLQKHFDRSRPYVLN</sequence>
<dbReference type="EMBL" id="BMJC01000003">
    <property type="protein sequence ID" value="GGB03921.1"/>
    <property type="molecule type" value="Genomic_DNA"/>
</dbReference>
<dbReference type="RefSeq" id="WP_188932871.1">
    <property type="nucleotide sequence ID" value="NZ_BMJC01000003.1"/>
</dbReference>
<dbReference type="Proteomes" id="UP000607559">
    <property type="component" value="Unassembled WGS sequence"/>
</dbReference>
<proteinExistence type="predicted"/>
<keyword evidence="2" id="KW-1185">Reference proteome</keyword>
<accession>A0A8J2UDS6</accession>
<dbReference type="InterPro" id="IPR048136">
    <property type="entry name" value="STM3941-like"/>
</dbReference>